<protein>
    <submittedName>
        <fullName evidence="1">Uncharacterized protein</fullName>
    </submittedName>
</protein>
<dbReference type="EMBL" id="BFAA01005942">
    <property type="protein sequence ID" value="GCB68997.1"/>
    <property type="molecule type" value="Genomic_DNA"/>
</dbReference>
<comment type="caution">
    <text evidence="1">The sequence shown here is derived from an EMBL/GenBank/DDBJ whole genome shotgun (WGS) entry which is preliminary data.</text>
</comment>
<evidence type="ECO:0000313" key="2">
    <source>
        <dbReference type="Proteomes" id="UP000288216"/>
    </source>
</evidence>
<evidence type="ECO:0000313" key="1">
    <source>
        <dbReference type="EMBL" id="GCB68997.1"/>
    </source>
</evidence>
<dbReference type="Proteomes" id="UP000288216">
    <property type="component" value="Unassembled WGS sequence"/>
</dbReference>
<sequence>MWSTLHNLTGTFHFTAGSRRFEQEVKLELYREPKLQKTMVDMFCNQHHPNMMEAGGSKILILTEILKD</sequence>
<accession>A0A401P786</accession>
<dbReference type="AlphaFoldDB" id="A0A401P786"/>
<reference evidence="1 2" key="1">
    <citation type="journal article" date="2018" name="Nat. Ecol. Evol.">
        <title>Shark genomes provide insights into elasmobranch evolution and the origin of vertebrates.</title>
        <authorList>
            <person name="Hara Y"/>
            <person name="Yamaguchi K"/>
            <person name="Onimaru K"/>
            <person name="Kadota M"/>
            <person name="Koyanagi M"/>
            <person name="Keeley SD"/>
            <person name="Tatsumi K"/>
            <person name="Tanaka K"/>
            <person name="Motone F"/>
            <person name="Kageyama Y"/>
            <person name="Nozu R"/>
            <person name="Adachi N"/>
            <person name="Nishimura O"/>
            <person name="Nakagawa R"/>
            <person name="Tanegashima C"/>
            <person name="Kiyatake I"/>
            <person name="Matsumoto R"/>
            <person name="Murakumo K"/>
            <person name="Nishida K"/>
            <person name="Terakita A"/>
            <person name="Kuratani S"/>
            <person name="Sato K"/>
            <person name="Hyodo S Kuraku.S."/>
        </authorList>
    </citation>
    <scope>NUCLEOTIDE SEQUENCE [LARGE SCALE GENOMIC DNA]</scope>
</reference>
<keyword evidence="2" id="KW-1185">Reference proteome</keyword>
<name>A0A401P786_SCYTO</name>
<organism evidence="1 2">
    <name type="scientific">Scyliorhinus torazame</name>
    <name type="common">Cloudy catshark</name>
    <name type="synonym">Catulus torazame</name>
    <dbReference type="NCBI Taxonomy" id="75743"/>
    <lineage>
        <taxon>Eukaryota</taxon>
        <taxon>Metazoa</taxon>
        <taxon>Chordata</taxon>
        <taxon>Craniata</taxon>
        <taxon>Vertebrata</taxon>
        <taxon>Chondrichthyes</taxon>
        <taxon>Elasmobranchii</taxon>
        <taxon>Galeomorphii</taxon>
        <taxon>Galeoidea</taxon>
        <taxon>Carcharhiniformes</taxon>
        <taxon>Scyliorhinidae</taxon>
        <taxon>Scyliorhinus</taxon>
    </lineage>
</organism>
<gene>
    <name evidence="1" type="ORF">scyTo_0012348</name>
</gene>
<proteinExistence type="predicted"/>